<dbReference type="InterPro" id="IPR036942">
    <property type="entry name" value="Beta-barrel_TonB_sf"/>
</dbReference>
<dbReference type="InterPro" id="IPR037066">
    <property type="entry name" value="Plug_dom_sf"/>
</dbReference>
<dbReference type="CDD" id="cd01347">
    <property type="entry name" value="ligand_gated_channel"/>
    <property type="match status" value="1"/>
</dbReference>
<dbReference type="Gene3D" id="2.170.130.10">
    <property type="entry name" value="TonB-dependent receptor, plug domain"/>
    <property type="match status" value="1"/>
</dbReference>
<feature type="signal peptide" evidence="12">
    <location>
        <begin position="1"/>
        <end position="21"/>
    </location>
</feature>
<evidence type="ECO:0000256" key="12">
    <source>
        <dbReference type="SAM" id="SignalP"/>
    </source>
</evidence>
<comment type="subcellular location">
    <subcellularLocation>
        <location evidence="1 10">Cell outer membrane</location>
        <topology evidence="1 10">Multi-pass membrane protein</topology>
    </subcellularLocation>
</comment>
<evidence type="ECO:0000256" key="10">
    <source>
        <dbReference type="PROSITE-ProRule" id="PRU01360"/>
    </source>
</evidence>
<evidence type="ECO:0000259" key="14">
    <source>
        <dbReference type="Pfam" id="PF07715"/>
    </source>
</evidence>
<dbReference type="PANTHER" id="PTHR30069">
    <property type="entry name" value="TONB-DEPENDENT OUTER MEMBRANE RECEPTOR"/>
    <property type="match status" value="1"/>
</dbReference>
<dbReference type="GO" id="GO:0009279">
    <property type="term" value="C:cell outer membrane"/>
    <property type="evidence" value="ECO:0007669"/>
    <property type="project" value="UniProtKB-SubCell"/>
</dbReference>
<evidence type="ECO:0000256" key="3">
    <source>
        <dbReference type="ARBA" id="ARBA00022452"/>
    </source>
</evidence>
<keyword evidence="4 10" id="KW-0812">Transmembrane</keyword>
<dbReference type="Pfam" id="PF07715">
    <property type="entry name" value="Plug"/>
    <property type="match status" value="1"/>
</dbReference>
<evidence type="ECO:0000256" key="6">
    <source>
        <dbReference type="ARBA" id="ARBA00023077"/>
    </source>
</evidence>
<keyword evidence="16" id="KW-1185">Reference proteome</keyword>
<keyword evidence="9 10" id="KW-0998">Cell outer membrane</keyword>
<feature type="domain" description="TonB-dependent receptor plug" evidence="14">
    <location>
        <begin position="52"/>
        <end position="153"/>
    </location>
</feature>
<evidence type="ECO:0000313" key="15">
    <source>
        <dbReference type="EMBL" id="CQR70115.1"/>
    </source>
</evidence>
<evidence type="ECO:0000256" key="2">
    <source>
        <dbReference type="ARBA" id="ARBA00022448"/>
    </source>
</evidence>
<keyword evidence="6 11" id="KW-0798">TonB box</keyword>
<proteinExistence type="inferred from homology"/>
<dbReference type="PROSITE" id="PS52016">
    <property type="entry name" value="TONB_DEPENDENT_REC_3"/>
    <property type="match status" value="1"/>
</dbReference>
<evidence type="ECO:0000313" key="16">
    <source>
        <dbReference type="Proteomes" id="UP000049855"/>
    </source>
</evidence>
<dbReference type="InterPro" id="IPR000531">
    <property type="entry name" value="Beta-barrel_TonB"/>
</dbReference>
<feature type="domain" description="TonB-dependent receptor-like beta-barrel" evidence="13">
    <location>
        <begin position="218"/>
        <end position="675"/>
    </location>
</feature>
<dbReference type="EMBL" id="CTRP01000002">
    <property type="protein sequence ID" value="CQR70115.1"/>
    <property type="molecule type" value="Genomic_DNA"/>
</dbReference>
<evidence type="ECO:0000256" key="8">
    <source>
        <dbReference type="ARBA" id="ARBA00023170"/>
    </source>
</evidence>
<keyword evidence="8 15" id="KW-0675">Receptor</keyword>
<sequence>MKKKKLAVLASCLLLYSSFSAAVAAAEEANTEGDTEVQEVVVTAAAFKQLNPVKFTVITEDEIKAKGAQNAADALKDVTGLFITSSNTKGKAIAQFRGSDADNTKIFVDGVPLSPVGDGKVDLRTIPADNIEKIEIIKGAVPVIYGTDAPGGVIYITTKKATEKIAKSLTITTGSNNAQTYFASIGGDTGKINYNFSAKNEKTDGYTAHSKLNADYYNGKVTWDLNPKSSLTLFGSYSEREEEQPNRIDPATGLIVLNVGRSGTITGKNNYWSNSYDWKYDPIKNSYIGALYNQKLSANSDLSFKVFRSKENSHLLASIVNTTDTLHLWWDGTVDGYELQNTIRTSKVNTATWGYAYETRSFTEKSNNGSSYYDYTGKSFYLQNVTNLGKLATSLGYRHYETSDNADIDTIAYKSPSKQYGKGTANDPVFSVNYALSDKTNIHGSVGKSYRWPNAKERSGPGGIYPYSDTQQSVTTTVDGYTTTIYYYLMPDGTLTQGTACDYLLPETAINRELGVGYSVHGFKFDITYFNKDITNMIKGQGFGQQHTQYYNIPHVDMHGFEVELNKKIADHVKGFVNYTYTNAFDTLLQQQVRDIPYRKFSVGLNYTGQNGLNANLALNYIGGRTSAFSNGNGNGNGDSPTRMLIQKLPSYSTVDLRISKTIDNRDYYIKVSNLFDKKYYAGAYLVAPDRYVETGVTIKFQ</sequence>
<dbReference type="InterPro" id="IPR012910">
    <property type="entry name" value="Plug_dom"/>
</dbReference>
<keyword evidence="5 12" id="KW-0732">Signal</keyword>
<name>A0A0U1KS79_9FIRM</name>
<keyword evidence="7 10" id="KW-0472">Membrane</keyword>
<accession>A0A0U1KS79</accession>
<keyword evidence="3 10" id="KW-1134">Transmembrane beta strand</keyword>
<evidence type="ECO:0000256" key="11">
    <source>
        <dbReference type="RuleBase" id="RU003357"/>
    </source>
</evidence>
<evidence type="ECO:0000256" key="4">
    <source>
        <dbReference type="ARBA" id="ARBA00022692"/>
    </source>
</evidence>
<evidence type="ECO:0000256" key="9">
    <source>
        <dbReference type="ARBA" id="ARBA00023237"/>
    </source>
</evidence>
<reference evidence="16" key="1">
    <citation type="submission" date="2015-03" db="EMBL/GenBank/DDBJ databases">
        <authorList>
            <person name="Nijsse Bart"/>
        </authorList>
    </citation>
    <scope>NUCLEOTIDE SEQUENCE [LARGE SCALE GENOMIC DNA]</scope>
</reference>
<dbReference type="SUPFAM" id="SSF56935">
    <property type="entry name" value="Porins"/>
    <property type="match status" value="1"/>
</dbReference>
<protein>
    <submittedName>
        <fullName evidence="15">Outer membrane vitamin B12 receptor BtuB</fullName>
    </submittedName>
</protein>
<dbReference type="RefSeq" id="WP_021170743.1">
    <property type="nucleotide sequence ID" value="NZ_CTRP01000002.1"/>
</dbReference>
<evidence type="ECO:0000256" key="7">
    <source>
        <dbReference type="ARBA" id="ARBA00023136"/>
    </source>
</evidence>
<dbReference type="Proteomes" id="UP000049855">
    <property type="component" value="Unassembled WGS sequence"/>
</dbReference>
<dbReference type="GO" id="GO:0015344">
    <property type="term" value="F:siderophore uptake transmembrane transporter activity"/>
    <property type="evidence" value="ECO:0007669"/>
    <property type="project" value="TreeGrafter"/>
</dbReference>
<evidence type="ECO:0000259" key="13">
    <source>
        <dbReference type="Pfam" id="PF00593"/>
    </source>
</evidence>
<dbReference type="InterPro" id="IPR039426">
    <property type="entry name" value="TonB-dep_rcpt-like"/>
</dbReference>
<feature type="chain" id="PRO_5039442632" evidence="12">
    <location>
        <begin position="22"/>
        <end position="702"/>
    </location>
</feature>
<comment type="similarity">
    <text evidence="10 11">Belongs to the TonB-dependent receptor family.</text>
</comment>
<keyword evidence="2 10" id="KW-0813">Transport</keyword>
<dbReference type="PANTHER" id="PTHR30069:SF29">
    <property type="entry name" value="HEMOGLOBIN AND HEMOGLOBIN-HAPTOGLOBIN-BINDING PROTEIN 1-RELATED"/>
    <property type="match status" value="1"/>
</dbReference>
<gene>
    <name evidence="15" type="ORF">SpAn4DRAFT_4627</name>
</gene>
<dbReference type="GO" id="GO:0044718">
    <property type="term" value="P:siderophore transmembrane transport"/>
    <property type="evidence" value="ECO:0007669"/>
    <property type="project" value="TreeGrafter"/>
</dbReference>
<dbReference type="AlphaFoldDB" id="A0A0U1KS79"/>
<organism evidence="15 16">
    <name type="scientific">Sporomusa ovata</name>
    <dbReference type="NCBI Taxonomy" id="2378"/>
    <lineage>
        <taxon>Bacteria</taxon>
        <taxon>Bacillati</taxon>
        <taxon>Bacillota</taxon>
        <taxon>Negativicutes</taxon>
        <taxon>Selenomonadales</taxon>
        <taxon>Sporomusaceae</taxon>
        <taxon>Sporomusa</taxon>
    </lineage>
</organism>
<dbReference type="Pfam" id="PF00593">
    <property type="entry name" value="TonB_dep_Rec_b-barrel"/>
    <property type="match status" value="1"/>
</dbReference>
<evidence type="ECO:0000256" key="5">
    <source>
        <dbReference type="ARBA" id="ARBA00022729"/>
    </source>
</evidence>
<dbReference type="Gene3D" id="2.40.170.20">
    <property type="entry name" value="TonB-dependent receptor, beta-barrel domain"/>
    <property type="match status" value="1"/>
</dbReference>
<evidence type="ECO:0000256" key="1">
    <source>
        <dbReference type="ARBA" id="ARBA00004571"/>
    </source>
</evidence>